<comment type="similarity">
    <text evidence="2">Belongs to the aromatic amine dehydrogenase heavy chain family.</text>
</comment>
<reference evidence="9" key="2">
    <citation type="journal article" date="2023" name="Front. Microbiol.">
        <title>Ralstonia chuxiongensis sp. nov., Ralstonia mojiangensis sp. nov., and Ralstonia soli sp. nov., isolated from tobacco fields, are three novel species in the family Burkholderiaceae.</title>
        <authorList>
            <person name="Lu C.H."/>
            <person name="Zhang Y.Y."/>
            <person name="Jiang N."/>
            <person name="Chen W."/>
            <person name="Shao X."/>
            <person name="Zhao Z.M."/>
            <person name="Lu W.L."/>
            <person name="Hu X."/>
            <person name="Xi Y.X."/>
            <person name="Zou S.Y."/>
            <person name="Wei Q.J."/>
            <person name="Lin Z.L."/>
            <person name="Gong L."/>
            <person name="Gai X.T."/>
            <person name="Zhang L.Q."/>
            <person name="Li J.Y."/>
            <person name="Jin Y."/>
            <person name="Xia Z.Y."/>
        </authorList>
    </citation>
    <scope>NUCLEOTIDE SEQUENCE</scope>
    <source>
        <strain evidence="9">21MJYT02-11</strain>
    </source>
</reference>
<evidence type="ECO:0000313" key="9">
    <source>
        <dbReference type="EMBL" id="MCO5397644.1"/>
    </source>
</evidence>
<feature type="chain" id="PRO_5045916246" evidence="8">
    <location>
        <begin position="29"/>
        <end position="393"/>
    </location>
</feature>
<dbReference type="EMBL" id="JAMXHT010000002">
    <property type="protein sequence ID" value="MCO5397644.1"/>
    <property type="molecule type" value="Genomic_DNA"/>
</dbReference>
<keyword evidence="10" id="KW-1185">Reference proteome</keyword>
<evidence type="ECO:0000256" key="4">
    <source>
        <dbReference type="ARBA" id="ARBA00022729"/>
    </source>
</evidence>
<keyword evidence="6" id="KW-0249">Electron transport</keyword>
<dbReference type="Proteomes" id="UP001162811">
    <property type="component" value="Unassembled WGS sequence"/>
</dbReference>
<dbReference type="RefSeq" id="WP_252677609.1">
    <property type="nucleotide sequence ID" value="NZ_JAMXHT010000002.1"/>
</dbReference>
<reference evidence="9" key="1">
    <citation type="submission" date="2022-06" db="EMBL/GenBank/DDBJ databases">
        <authorList>
            <person name="Lu C.-H."/>
        </authorList>
    </citation>
    <scope>NUCLEOTIDE SEQUENCE</scope>
    <source>
        <strain evidence="9">21MJYT02-11</strain>
    </source>
</reference>
<protein>
    <submittedName>
        <fullName evidence="9">Amine dehydrogenase</fullName>
    </submittedName>
</protein>
<evidence type="ECO:0000313" key="10">
    <source>
        <dbReference type="Proteomes" id="UP001162811"/>
    </source>
</evidence>
<evidence type="ECO:0000256" key="6">
    <source>
        <dbReference type="ARBA" id="ARBA00022982"/>
    </source>
</evidence>
<evidence type="ECO:0000256" key="2">
    <source>
        <dbReference type="ARBA" id="ARBA00010548"/>
    </source>
</evidence>
<evidence type="ECO:0000256" key="3">
    <source>
        <dbReference type="ARBA" id="ARBA00022448"/>
    </source>
</evidence>
<dbReference type="Gene3D" id="2.130.10.10">
    <property type="entry name" value="YVTN repeat-like/Quinoprotein amine dehydrogenase"/>
    <property type="match status" value="1"/>
</dbReference>
<comment type="caution">
    <text evidence="9">The sequence shown here is derived from an EMBL/GenBank/DDBJ whole genome shotgun (WGS) entry which is preliminary data.</text>
</comment>
<organism evidence="9 10">
    <name type="scientific">Ralstonia soli</name>
    <dbReference type="NCBI Taxonomy" id="2953896"/>
    <lineage>
        <taxon>Bacteria</taxon>
        <taxon>Pseudomonadati</taxon>
        <taxon>Pseudomonadota</taxon>
        <taxon>Betaproteobacteria</taxon>
        <taxon>Burkholderiales</taxon>
        <taxon>Burkholderiaceae</taxon>
        <taxon>Ralstonia</taxon>
    </lineage>
</organism>
<name>A0ABT1AH45_9RALS</name>
<accession>A0ABT1AH45</accession>
<keyword evidence="4 8" id="KW-0732">Signal</keyword>
<evidence type="ECO:0000256" key="7">
    <source>
        <dbReference type="ARBA" id="ARBA00023002"/>
    </source>
</evidence>
<evidence type="ECO:0000256" key="1">
    <source>
        <dbReference type="ARBA" id="ARBA00004418"/>
    </source>
</evidence>
<dbReference type="Pfam" id="PF06433">
    <property type="entry name" value="Me-amine-dh_H"/>
    <property type="match status" value="1"/>
</dbReference>
<keyword evidence="7" id="KW-0560">Oxidoreductase</keyword>
<proteinExistence type="inferred from homology"/>
<evidence type="ECO:0000256" key="8">
    <source>
        <dbReference type="SAM" id="SignalP"/>
    </source>
</evidence>
<keyword evidence="5" id="KW-0574">Periplasm</keyword>
<dbReference type="InterPro" id="IPR015943">
    <property type="entry name" value="WD40/YVTN_repeat-like_dom_sf"/>
</dbReference>
<dbReference type="InterPro" id="IPR009451">
    <property type="entry name" value="Metamine_DH_Hvc"/>
</dbReference>
<sequence>MTFRPWSRSCRTVLAGCVAAFAATAAMSAPPELPVDQLTVTKLPAPDANRVYVSDPTMGHLVDGRLHVIDGNTMRYLGMLGMGFAGQSALSADKHEIFVASTYYSRLQRGTRTDVIEAYGSDDLTFKYEIEIPPKHVEALQIRGLLTPTPDGRFLLVQNATPATSVTVVDLQQKRVAAEIATPGCWGVIPWPQQPRRFSAVCGDGTLATFELDDKGAQAKRTASAAFFDPDKDPIFMHFEPVGNHLYFVSYHGQAYGMELTDQGPKFDAPWPLVPAADKKNGWQPGGYQLFTIRPDGKRLYVGMHDHASEGSHKTPAKQIWVYDLATHQRIARTPGYGSIAMSVSRGNQPRLFVLDGEHNALLSFDIANERGLQKPLNRLDNLGETPVHVELH</sequence>
<comment type="subcellular location">
    <subcellularLocation>
        <location evidence="1">Periplasm</location>
    </subcellularLocation>
</comment>
<gene>
    <name evidence="9" type="ORF">NG900_05445</name>
</gene>
<dbReference type="InterPro" id="IPR011044">
    <property type="entry name" value="Quino_amine_DH_bsu"/>
</dbReference>
<keyword evidence="3" id="KW-0813">Transport</keyword>
<dbReference type="SUPFAM" id="SSF50969">
    <property type="entry name" value="YVTN repeat-like/Quinoprotein amine dehydrogenase"/>
    <property type="match status" value="1"/>
</dbReference>
<evidence type="ECO:0000256" key="5">
    <source>
        <dbReference type="ARBA" id="ARBA00022764"/>
    </source>
</evidence>
<feature type="signal peptide" evidence="8">
    <location>
        <begin position="1"/>
        <end position="28"/>
    </location>
</feature>